<dbReference type="Proteomes" id="UP000522720">
    <property type="component" value="Unassembled WGS sequence"/>
</dbReference>
<dbReference type="RefSeq" id="WP_168549483.1">
    <property type="nucleotide sequence ID" value="NZ_JAAXPR010000014.1"/>
</dbReference>
<reference evidence="2 3" key="1">
    <citation type="submission" date="2020-04" db="EMBL/GenBank/DDBJ databases">
        <title>MicrobeNet Type strains.</title>
        <authorList>
            <person name="Nicholson A.C."/>
        </authorList>
    </citation>
    <scope>NUCLEOTIDE SEQUENCE [LARGE SCALE GENOMIC DNA]</scope>
    <source>
        <strain evidence="2 3">CCUG 69612</strain>
    </source>
</reference>
<keyword evidence="1" id="KW-0472">Membrane</keyword>
<feature type="transmembrane region" description="Helical" evidence="1">
    <location>
        <begin position="20"/>
        <end position="36"/>
    </location>
</feature>
<protein>
    <submittedName>
        <fullName evidence="2">Uncharacterized protein</fullName>
    </submittedName>
</protein>
<evidence type="ECO:0000256" key="1">
    <source>
        <dbReference type="SAM" id="Phobius"/>
    </source>
</evidence>
<comment type="caution">
    <text evidence="2">The sequence shown here is derived from an EMBL/GenBank/DDBJ whole genome shotgun (WGS) entry which is preliminary data.</text>
</comment>
<sequence length="96" mass="11309">MNKVEKKVANYMNNHPKFQILLNISAGLFVLIFPWIKRQELVQWESTGGELTMPRFIYWIYSIGGVNAPAILFSLASLLFFFHAYRLIKQLRFNKK</sequence>
<organism evidence="2 3">
    <name type="scientific">Streptococcus ovuberis</name>
    <dbReference type="NCBI Taxonomy" id="1936207"/>
    <lineage>
        <taxon>Bacteria</taxon>
        <taxon>Bacillati</taxon>
        <taxon>Bacillota</taxon>
        <taxon>Bacilli</taxon>
        <taxon>Lactobacillales</taxon>
        <taxon>Streptococcaceae</taxon>
        <taxon>Streptococcus</taxon>
    </lineage>
</organism>
<gene>
    <name evidence="2" type="ORF">HF992_07810</name>
</gene>
<accession>A0A7X6S125</accession>
<keyword evidence="1" id="KW-0812">Transmembrane</keyword>
<proteinExistence type="predicted"/>
<dbReference type="AlphaFoldDB" id="A0A7X6S125"/>
<feature type="transmembrane region" description="Helical" evidence="1">
    <location>
        <begin position="56"/>
        <end position="82"/>
    </location>
</feature>
<evidence type="ECO:0000313" key="3">
    <source>
        <dbReference type="Proteomes" id="UP000522720"/>
    </source>
</evidence>
<keyword evidence="1" id="KW-1133">Transmembrane helix</keyword>
<dbReference type="EMBL" id="JAAXPR010000014">
    <property type="protein sequence ID" value="NKZ20734.1"/>
    <property type="molecule type" value="Genomic_DNA"/>
</dbReference>
<name>A0A7X6S125_9STRE</name>
<keyword evidence="3" id="KW-1185">Reference proteome</keyword>
<evidence type="ECO:0000313" key="2">
    <source>
        <dbReference type="EMBL" id="NKZ20734.1"/>
    </source>
</evidence>